<comment type="caution">
    <text evidence="1">The sequence shown here is derived from an EMBL/GenBank/DDBJ whole genome shotgun (WGS) entry which is preliminary data.</text>
</comment>
<dbReference type="AlphaFoldDB" id="A0A7K3NJJ3"/>
<gene>
    <name evidence="1" type="ORF">G3N56_06230</name>
</gene>
<dbReference type="EMBL" id="JAAGRQ010000017">
    <property type="protein sequence ID" value="NDY56340.1"/>
    <property type="molecule type" value="Genomic_DNA"/>
</dbReference>
<accession>A0A7K3NJJ3</accession>
<name>A0A7K3NJJ3_9BACT</name>
<keyword evidence="2" id="KW-1185">Reference proteome</keyword>
<organism evidence="1 2">
    <name type="scientific">Desulfolutivibrio sulfodismutans</name>
    <dbReference type="NCBI Taxonomy" id="63561"/>
    <lineage>
        <taxon>Bacteria</taxon>
        <taxon>Pseudomonadati</taxon>
        <taxon>Thermodesulfobacteriota</taxon>
        <taxon>Desulfovibrionia</taxon>
        <taxon>Desulfovibrionales</taxon>
        <taxon>Desulfovibrionaceae</taxon>
        <taxon>Desulfolutivibrio</taxon>
    </lineage>
</organism>
<proteinExistence type="predicted"/>
<sequence>MSTPSLFLDGWDVLGSVTEIRAECARNEHARISFTSSDGDLYPLCDPGRNPGTARLVLAVGGREIRFLLEERSGDERMFTVWGRGLTALLDAPHASESIHALGNRLASAAAVELAALAGLSLAWTAADWLLPPDWTHDGTPLSALLELAGSVGAVMEPGDGASLIVSPGWPVRPVDMPDATPEMSYDRDDLTDIAVERIAGSGHDAVEVVGYSETVTTPLAVAVEEDTPGRGQTLHLRVTWPGGARPAGATVSCTDPRAAVLRLAAAVTEEVSETVVFAAGQASCASPPSNVSRVSFIGDPSTGTVAVSADGMGLVLADQDGAVLDAEHVADVTYETTFERYEVRGHDVATLAITVAVAPSLPDVTVRVVMGQGQVEADPLSRPALTGEAAAVAAGTAWLDDARYDRQTVAATAPYRDAARPGVLAALVNEALGLSGVWLVTRADVALSGPRVVNELEMVQCLV</sequence>
<evidence type="ECO:0000313" key="2">
    <source>
        <dbReference type="Proteomes" id="UP000469724"/>
    </source>
</evidence>
<dbReference type="RefSeq" id="WP_163301392.1">
    <property type="nucleotide sequence ID" value="NZ_JAAGRQ010000017.1"/>
</dbReference>
<evidence type="ECO:0000313" key="1">
    <source>
        <dbReference type="EMBL" id="NDY56340.1"/>
    </source>
</evidence>
<reference evidence="1 2" key="1">
    <citation type="submission" date="2020-02" db="EMBL/GenBank/DDBJ databases">
        <title>Comparative genomics of sulfur disproportionating microorganisms.</title>
        <authorList>
            <person name="Ward L.M."/>
            <person name="Bertran E."/>
            <person name="Johnston D.T."/>
        </authorList>
    </citation>
    <scope>NUCLEOTIDE SEQUENCE [LARGE SCALE GENOMIC DNA]</scope>
    <source>
        <strain evidence="1 2">DSM 3696</strain>
    </source>
</reference>
<dbReference type="Proteomes" id="UP000469724">
    <property type="component" value="Unassembled WGS sequence"/>
</dbReference>
<protein>
    <submittedName>
        <fullName evidence="1">Uncharacterized protein</fullName>
    </submittedName>
</protein>